<sequence>MASSVQQVLGEQLLKAAAVVEQQLDQQMERMDNLDMDDIESIRRTRMEELKKKQLEKQEWLRNGHGKYEELPDEPAFFEATKKSNRMVVHFFRPSTERCKIVDMHLRKIAPRHLEARFVCVNVEKSPFLTKRLNIRVLPTLAVVMNSKTVDYIRGFDDLGGIDDFKTETLEWRLSQSGVIDYDGPSGLPGKGGNLKKFDKGVKKIIRGKNDDNSDGDDGW</sequence>
<dbReference type="Proteomes" id="UP000031036">
    <property type="component" value="Unassembled WGS sequence"/>
</dbReference>
<dbReference type="PANTHER" id="PTHR21148">
    <property type="entry name" value="THIOREDOXIN DOMAIN-CONTAINING PROTEIN 9"/>
    <property type="match status" value="1"/>
</dbReference>
<evidence type="ECO:0000256" key="1">
    <source>
        <dbReference type="ARBA" id="ARBA00026148"/>
    </source>
</evidence>
<dbReference type="CDD" id="cd02989">
    <property type="entry name" value="Phd_like_TxnDC9"/>
    <property type="match status" value="1"/>
</dbReference>
<name>A0A0B2USW7_TOXCA</name>
<dbReference type="OMA" id="CVIAFID"/>
<evidence type="ECO:0000313" key="4">
    <source>
        <dbReference type="Proteomes" id="UP000031036"/>
    </source>
</evidence>
<dbReference type="EMBL" id="JPKZ01004121">
    <property type="protein sequence ID" value="KHN72005.1"/>
    <property type="molecule type" value="Genomic_DNA"/>
</dbReference>
<dbReference type="InterPro" id="IPR013766">
    <property type="entry name" value="Thioredoxin_domain"/>
</dbReference>
<dbReference type="InterPro" id="IPR036249">
    <property type="entry name" value="Thioredoxin-like_sf"/>
</dbReference>
<evidence type="ECO:0000259" key="2">
    <source>
        <dbReference type="Pfam" id="PF00085"/>
    </source>
</evidence>
<gene>
    <name evidence="3" type="primary">tag-170</name>
    <name evidence="3" type="ORF">Tcan_05818</name>
</gene>
<dbReference type="AlphaFoldDB" id="A0A0B2USW7"/>
<reference evidence="3 4" key="1">
    <citation type="submission" date="2014-11" db="EMBL/GenBank/DDBJ databases">
        <title>Genetic blueprint of the zoonotic pathogen Toxocara canis.</title>
        <authorList>
            <person name="Zhu X.-Q."/>
            <person name="Korhonen P.K."/>
            <person name="Cai H."/>
            <person name="Young N.D."/>
            <person name="Nejsum P."/>
            <person name="von Samson-Himmelstjerna G."/>
            <person name="Boag P.R."/>
            <person name="Tan P."/>
            <person name="Li Q."/>
            <person name="Min J."/>
            <person name="Yang Y."/>
            <person name="Wang X."/>
            <person name="Fang X."/>
            <person name="Hall R.S."/>
            <person name="Hofmann A."/>
            <person name="Sternberg P.W."/>
            <person name="Jex A.R."/>
            <person name="Gasser R.B."/>
        </authorList>
    </citation>
    <scope>NUCLEOTIDE SEQUENCE [LARGE SCALE GENOMIC DNA]</scope>
    <source>
        <strain evidence="3">PN_DK_2014</strain>
    </source>
</reference>
<protein>
    <recommendedName>
        <fullName evidence="1">Thioredoxin domain-containing protein 9</fullName>
    </recommendedName>
</protein>
<dbReference type="SUPFAM" id="SSF52833">
    <property type="entry name" value="Thioredoxin-like"/>
    <property type="match status" value="1"/>
</dbReference>
<comment type="caution">
    <text evidence="3">The sequence shown here is derived from an EMBL/GenBank/DDBJ whole genome shotgun (WGS) entry which is preliminary data.</text>
</comment>
<feature type="domain" description="Thioredoxin" evidence="2">
    <location>
        <begin position="76"/>
        <end position="159"/>
    </location>
</feature>
<dbReference type="OrthoDB" id="10257948at2759"/>
<evidence type="ECO:0000313" key="3">
    <source>
        <dbReference type="EMBL" id="KHN72005.1"/>
    </source>
</evidence>
<organism evidence="3 4">
    <name type="scientific">Toxocara canis</name>
    <name type="common">Canine roundworm</name>
    <dbReference type="NCBI Taxonomy" id="6265"/>
    <lineage>
        <taxon>Eukaryota</taxon>
        <taxon>Metazoa</taxon>
        <taxon>Ecdysozoa</taxon>
        <taxon>Nematoda</taxon>
        <taxon>Chromadorea</taxon>
        <taxon>Rhabditida</taxon>
        <taxon>Spirurina</taxon>
        <taxon>Ascaridomorpha</taxon>
        <taxon>Ascaridoidea</taxon>
        <taxon>Toxocaridae</taxon>
        <taxon>Toxocara</taxon>
    </lineage>
</organism>
<dbReference type="Gene3D" id="3.40.30.10">
    <property type="entry name" value="Glutaredoxin"/>
    <property type="match status" value="1"/>
</dbReference>
<accession>A0A0B2USW7</accession>
<dbReference type="Pfam" id="PF00085">
    <property type="entry name" value="Thioredoxin"/>
    <property type="match status" value="1"/>
</dbReference>
<keyword evidence="4" id="KW-1185">Reference proteome</keyword>
<dbReference type="STRING" id="6265.A0A0B2USW7"/>
<proteinExistence type="predicted"/>